<dbReference type="Gene3D" id="3.40.50.150">
    <property type="entry name" value="Vaccinia Virus protein VP39"/>
    <property type="match status" value="1"/>
</dbReference>
<dbReference type="GO" id="GO:0008757">
    <property type="term" value="F:S-adenosylmethionine-dependent methyltransferase activity"/>
    <property type="evidence" value="ECO:0007669"/>
    <property type="project" value="UniProtKB-ARBA"/>
</dbReference>
<dbReference type="Proteomes" id="UP000198341">
    <property type="component" value="Chromosome 13"/>
</dbReference>
<dbReference type="PANTHER" id="PTHR22809">
    <property type="entry name" value="METHYLTRANSFERASE-RELATED"/>
    <property type="match status" value="1"/>
</dbReference>
<dbReference type="RefSeq" id="XP_007509543.1">
    <property type="nucleotide sequence ID" value="XM_007509481.1"/>
</dbReference>
<dbReference type="SUPFAM" id="SSF53335">
    <property type="entry name" value="S-adenosyl-L-methionine-dependent methyltransferases"/>
    <property type="match status" value="1"/>
</dbReference>
<dbReference type="InterPro" id="IPR029063">
    <property type="entry name" value="SAM-dependent_MTases_sf"/>
</dbReference>
<dbReference type="PANTHER" id="PTHR22809:SF14">
    <property type="entry name" value="TRNA N(3)-METHYLCYTIDINE METHYLTRANSFERASE"/>
    <property type="match status" value="1"/>
</dbReference>
<organism evidence="5 6">
    <name type="scientific">Bathycoccus prasinos</name>
    <dbReference type="NCBI Taxonomy" id="41875"/>
    <lineage>
        <taxon>Eukaryota</taxon>
        <taxon>Viridiplantae</taxon>
        <taxon>Chlorophyta</taxon>
        <taxon>Mamiellophyceae</taxon>
        <taxon>Mamiellales</taxon>
        <taxon>Bathycoccaceae</taxon>
        <taxon>Bathycoccus</taxon>
    </lineage>
</organism>
<dbReference type="Pfam" id="PF08242">
    <property type="entry name" value="Methyltransf_12"/>
    <property type="match status" value="1"/>
</dbReference>
<dbReference type="eggNOG" id="KOG2361">
    <property type="taxonomic scope" value="Eukaryota"/>
</dbReference>
<keyword evidence="6" id="KW-1185">Reference proteome</keyword>
<dbReference type="CDD" id="cd02440">
    <property type="entry name" value="AdoMet_MTases"/>
    <property type="match status" value="1"/>
</dbReference>
<sequence length="363" mass="41214">MRLLFCGKNFNGAKVVVLATTTRKTTTRNLFSRRCCFCSSSARKCSPSQSLSNVISKRGGGVVPQIRGCLLRASSSSSPSKDKNNSNNTNNTNAWELFYQNHRSNFFRDRHYLRKSFKRDLMNDVEFEGFVENVSPEELEEKMKTLPALDVFEIGVGVGNAMFPLLRANPNLRFQCADVSETAIEQLKLHVDYDERRISKAFVVDAGERGCLVSMKDESFDVVLMCFFLSALNEAEIRNCLMEVRRVLRNGGVALVRDYADDDEKNKASSDFNPGRKVVMEDEREAYRRSDGTLARFFSERQMMEMFTGVGFQEAASGEEDGVGEEREERKEGSAVERVLFTQANRKMNVEITRAFLEGRFVK</sequence>
<dbReference type="InterPro" id="IPR013217">
    <property type="entry name" value="Methyltransf_12"/>
</dbReference>
<gene>
    <name evidence="5" type="ordered locus">Bathy13g02590</name>
</gene>
<dbReference type="GO" id="GO:0008173">
    <property type="term" value="F:RNA methyltransferase activity"/>
    <property type="evidence" value="ECO:0007669"/>
    <property type="project" value="UniProtKB-ARBA"/>
</dbReference>
<proteinExistence type="inferred from homology"/>
<dbReference type="GO" id="GO:0032259">
    <property type="term" value="P:methylation"/>
    <property type="evidence" value="ECO:0007669"/>
    <property type="project" value="UniProtKB-KW"/>
</dbReference>
<feature type="domain" description="Methyltransferase type 12" evidence="4">
    <location>
        <begin position="153"/>
        <end position="253"/>
    </location>
</feature>
<evidence type="ECO:0000256" key="3">
    <source>
        <dbReference type="ARBA" id="ARBA00022679"/>
    </source>
</evidence>
<evidence type="ECO:0000313" key="6">
    <source>
        <dbReference type="Proteomes" id="UP000198341"/>
    </source>
</evidence>
<name>K8EMT3_9CHLO</name>
<dbReference type="GeneID" id="19012211"/>
<dbReference type="AlphaFoldDB" id="K8EMT3"/>
<evidence type="ECO:0000256" key="1">
    <source>
        <dbReference type="ARBA" id="ARBA00009725"/>
    </source>
</evidence>
<dbReference type="KEGG" id="bpg:Bathy13g02590"/>
<keyword evidence="3" id="KW-0808">Transferase</keyword>
<evidence type="ECO:0000259" key="4">
    <source>
        <dbReference type="Pfam" id="PF08242"/>
    </source>
</evidence>
<evidence type="ECO:0000313" key="5">
    <source>
        <dbReference type="EMBL" id="CCO19346.1"/>
    </source>
</evidence>
<accession>K8EMT3</accession>
<reference evidence="5 6" key="1">
    <citation type="submission" date="2011-10" db="EMBL/GenBank/DDBJ databases">
        <authorList>
            <person name="Genoscope - CEA"/>
        </authorList>
    </citation>
    <scope>NUCLEOTIDE SEQUENCE [LARGE SCALE GENOMIC DNA]</scope>
    <source>
        <strain evidence="5 6">RCC 1105</strain>
    </source>
</reference>
<keyword evidence="2 5" id="KW-0489">Methyltransferase</keyword>
<dbReference type="OrthoDB" id="498448at2759"/>
<protein>
    <submittedName>
        <fullName evidence="5">Methyltransferase-like protein 6</fullName>
    </submittedName>
</protein>
<dbReference type="InterPro" id="IPR026113">
    <property type="entry name" value="METTL2/6/8-like"/>
</dbReference>
<evidence type="ECO:0000256" key="2">
    <source>
        <dbReference type="ARBA" id="ARBA00022603"/>
    </source>
</evidence>
<dbReference type="EMBL" id="FO082266">
    <property type="protein sequence ID" value="CCO19346.1"/>
    <property type="molecule type" value="Genomic_DNA"/>
</dbReference>
<comment type="similarity">
    <text evidence="1">Belongs to the methyltransferase superfamily. METL family.</text>
</comment>